<accession>A0A6C2YUI5</accession>
<evidence type="ECO:0000256" key="1">
    <source>
        <dbReference type="ARBA" id="ARBA00022729"/>
    </source>
</evidence>
<dbReference type="PANTHER" id="PTHR43037">
    <property type="entry name" value="UNNAMED PRODUCT-RELATED"/>
    <property type="match status" value="1"/>
</dbReference>
<name>A0A6C2YUI5_9BACT</name>
<reference evidence="5" key="1">
    <citation type="submission" date="2019-04" db="EMBL/GenBank/DDBJ databases">
        <authorList>
            <consortium name="Science for Life Laboratories"/>
        </authorList>
    </citation>
    <scope>NUCLEOTIDE SEQUENCE</scope>
    <source>
        <strain evidence="5">MBLW1</strain>
    </source>
</reference>
<dbReference type="GO" id="GO:0016787">
    <property type="term" value="F:hydrolase activity"/>
    <property type="evidence" value="ECO:0007669"/>
    <property type="project" value="UniProtKB-KW"/>
</dbReference>
<sequence length="482" mass="52992">MERRHRWLLALCCGAIAVGLFAPAPLAAQPERYDLGLRLRAFERAWDAQPDAAKRQAVVSPLKTAMNAFFSLRLDQAAEGMDRARLMLQGADLERTDLLWANSLAVQPESRLIDAESSSVLVVLRPMYGKWPIPANVRFAVMVGDAPEVEYPLDRFPCIVKVDLQGASKEKNVDLLLKTEIRVGRTIRVPCEQILSRVENRDGRIRLLQAAVAQLPKPRTQIEESTLKHLTEVLALLADRNVMETDYPAARLMAEAETLAKNLATKQQTYTPQRDGQFWLTIPTADGPGVGRIFIPKGLKPGKTVPMVVALHGAGGSENMFFDGYGDGYIVKQCEERGWICLAPRGPGLVGTAPLAGMLDQLVERYPVDRSKILLVGHSMGAAQSIAFAQRLPDRFAMVAALGGGGSIRKDSAAAIAQLPFFIGVGTDDFALNSSRSLRKQLQQANVKSVEFKEYPKIEHIVIVREALPDVLAAFQKLIQPK</sequence>
<feature type="domain" description="AB hydrolase-1" evidence="4">
    <location>
        <begin position="309"/>
        <end position="407"/>
    </location>
</feature>
<protein>
    <recommendedName>
        <fullName evidence="4">AB hydrolase-1 domain-containing protein</fullName>
    </recommendedName>
</protein>
<dbReference type="KEGG" id="tim:GMBLW1_41420"/>
<dbReference type="SUPFAM" id="SSF53474">
    <property type="entry name" value="alpha/beta-Hydrolases"/>
    <property type="match status" value="1"/>
</dbReference>
<dbReference type="AlphaFoldDB" id="A0A6C2YUI5"/>
<evidence type="ECO:0000256" key="2">
    <source>
        <dbReference type="ARBA" id="ARBA00022801"/>
    </source>
</evidence>
<dbReference type="RefSeq" id="WP_162660058.1">
    <property type="nucleotide sequence ID" value="NZ_LR593887.1"/>
</dbReference>
<evidence type="ECO:0000259" key="4">
    <source>
        <dbReference type="Pfam" id="PF00561"/>
    </source>
</evidence>
<organism evidence="5">
    <name type="scientific">Tuwongella immobilis</name>
    <dbReference type="NCBI Taxonomy" id="692036"/>
    <lineage>
        <taxon>Bacteria</taxon>
        <taxon>Pseudomonadati</taxon>
        <taxon>Planctomycetota</taxon>
        <taxon>Planctomycetia</taxon>
        <taxon>Gemmatales</taxon>
        <taxon>Gemmataceae</taxon>
        <taxon>Tuwongella</taxon>
    </lineage>
</organism>
<dbReference type="Gene3D" id="3.40.50.1820">
    <property type="entry name" value="alpha/beta hydrolase"/>
    <property type="match status" value="1"/>
</dbReference>
<dbReference type="EMBL" id="LR586016">
    <property type="protein sequence ID" value="VIP05051.1"/>
    <property type="molecule type" value="Genomic_DNA"/>
</dbReference>
<keyword evidence="1 3" id="KW-0732">Signal</keyword>
<dbReference type="Pfam" id="PF00561">
    <property type="entry name" value="Abhydrolase_1"/>
    <property type="match status" value="1"/>
</dbReference>
<gene>
    <name evidence="5" type="ORF">GMBLW1_41420</name>
</gene>
<keyword evidence="6" id="KW-1185">Reference proteome</keyword>
<dbReference type="InterPro" id="IPR050955">
    <property type="entry name" value="Plant_Biomass_Hydrol_Est"/>
</dbReference>
<dbReference type="EMBL" id="LR593887">
    <property type="protein sequence ID" value="VTS07458.1"/>
    <property type="molecule type" value="Genomic_DNA"/>
</dbReference>
<dbReference type="InterPro" id="IPR000073">
    <property type="entry name" value="AB_hydrolase_1"/>
</dbReference>
<feature type="signal peptide" evidence="3">
    <location>
        <begin position="1"/>
        <end position="27"/>
    </location>
</feature>
<evidence type="ECO:0000313" key="6">
    <source>
        <dbReference type="Proteomes" id="UP000464378"/>
    </source>
</evidence>
<feature type="chain" id="PRO_5033534996" description="AB hydrolase-1 domain-containing protein" evidence="3">
    <location>
        <begin position="28"/>
        <end position="482"/>
    </location>
</feature>
<dbReference type="PANTHER" id="PTHR43037:SF5">
    <property type="entry name" value="FERULOYL ESTERASE"/>
    <property type="match status" value="1"/>
</dbReference>
<dbReference type="InParanoid" id="A0A6C2YUI5"/>
<evidence type="ECO:0000256" key="3">
    <source>
        <dbReference type="SAM" id="SignalP"/>
    </source>
</evidence>
<proteinExistence type="predicted"/>
<evidence type="ECO:0000313" key="5">
    <source>
        <dbReference type="EMBL" id="VIP05051.1"/>
    </source>
</evidence>
<dbReference type="InterPro" id="IPR029058">
    <property type="entry name" value="AB_hydrolase_fold"/>
</dbReference>
<dbReference type="Proteomes" id="UP000464378">
    <property type="component" value="Chromosome"/>
</dbReference>
<keyword evidence="2 5" id="KW-0378">Hydrolase</keyword>